<evidence type="ECO:0000313" key="1">
    <source>
        <dbReference type="EMBL" id="KAK7018646.1"/>
    </source>
</evidence>
<comment type="caution">
    <text evidence="1">The sequence shown here is derived from an EMBL/GenBank/DDBJ whole genome shotgun (WGS) entry which is preliminary data.</text>
</comment>
<organism evidence="1 2">
    <name type="scientific">Paramarasmius palmivorus</name>
    <dbReference type="NCBI Taxonomy" id="297713"/>
    <lineage>
        <taxon>Eukaryota</taxon>
        <taxon>Fungi</taxon>
        <taxon>Dikarya</taxon>
        <taxon>Basidiomycota</taxon>
        <taxon>Agaricomycotina</taxon>
        <taxon>Agaricomycetes</taxon>
        <taxon>Agaricomycetidae</taxon>
        <taxon>Agaricales</taxon>
        <taxon>Marasmiineae</taxon>
        <taxon>Marasmiaceae</taxon>
        <taxon>Paramarasmius</taxon>
    </lineage>
</organism>
<dbReference type="Proteomes" id="UP001383192">
    <property type="component" value="Unassembled WGS sequence"/>
</dbReference>
<sequence>MNVVDLVILNTIPPEKYIFDPFPLVVLSAGIAPTLIMVRAKLGMNIESTQEAVSEIRFTSQPAQRGAGGTSTVYSQAQVLSIAPNSEGGMEGGEERAGNAKVTFAIA</sequence>
<keyword evidence="2" id="KW-1185">Reference proteome</keyword>
<reference evidence="1 2" key="1">
    <citation type="submission" date="2024-01" db="EMBL/GenBank/DDBJ databases">
        <title>A draft genome for a cacao thread blight-causing isolate of Paramarasmius palmivorus.</title>
        <authorList>
            <person name="Baruah I.K."/>
            <person name="Bukari Y."/>
            <person name="Amoako-Attah I."/>
            <person name="Meinhardt L.W."/>
            <person name="Bailey B.A."/>
            <person name="Cohen S.P."/>
        </authorList>
    </citation>
    <scope>NUCLEOTIDE SEQUENCE [LARGE SCALE GENOMIC DNA]</scope>
    <source>
        <strain evidence="1 2">GH-12</strain>
    </source>
</reference>
<dbReference type="AlphaFoldDB" id="A0AAW0AYL9"/>
<accession>A0AAW0AYL9</accession>
<gene>
    <name evidence="1" type="ORF">VNI00_018357</name>
</gene>
<protein>
    <submittedName>
        <fullName evidence="1">Uncharacterized protein</fullName>
    </submittedName>
</protein>
<evidence type="ECO:0000313" key="2">
    <source>
        <dbReference type="Proteomes" id="UP001383192"/>
    </source>
</evidence>
<proteinExistence type="predicted"/>
<name>A0AAW0AYL9_9AGAR</name>
<dbReference type="EMBL" id="JAYKXP010000227">
    <property type="protein sequence ID" value="KAK7018646.1"/>
    <property type="molecule type" value="Genomic_DNA"/>
</dbReference>